<dbReference type="InterPro" id="IPR001128">
    <property type="entry name" value="Cyt_P450"/>
</dbReference>
<sequence length="190" mass="22595">MEFINKKLDAIIKKRRQEIEDTPLNEHLPHDILTSMIIKNTLRDVDYIEAGKVTRAMTDTEIRVNLFDGLLGVNKTANIIFQDDKIRPITKDDYYSLSYCEAIVKEVARILPAMRSFSRYTDKSDKIAGYQWPVDILFIIDIHNKDDYWEEPNRLILIDGWLKILSQRRILLYYVWWRIKIMSRKKVSND</sequence>
<dbReference type="GO" id="GO:0005506">
    <property type="term" value="F:iron ion binding"/>
    <property type="evidence" value="ECO:0007669"/>
    <property type="project" value="InterPro"/>
</dbReference>
<dbReference type="AlphaFoldDB" id="U9U4C8"/>
<dbReference type="EMBL" id="KI282843">
    <property type="protein sequence ID" value="ESA14507.1"/>
    <property type="molecule type" value="Genomic_DNA"/>
</dbReference>
<dbReference type="Gene3D" id="1.10.630.10">
    <property type="entry name" value="Cytochrome P450"/>
    <property type="match status" value="1"/>
</dbReference>
<organism evidence="1">
    <name type="scientific">Rhizophagus irregularis (strain DAOM 181602 / DAOM 197198 / MUCL 43194)</name>
    <name type="common">Arbuscular mycorrhizal fungus</name>
    <name type="synonym">Glomus intraradices</name>
    <dbReference type="NCBI Taxonomy" id="747089"/>
    <lineage>
        <taxon>Eukaryota</taxon>
        <taxon>Fungi</taxon>
        <taxon>Fungi incertae sedis</taxon>
        <taxon>Mucoromycota</taxon>
        <taxon>Glomeromycotina</taxon>
        <taxon>Glomeromycetes</taxon>
        <taxon>Glomerales</taxon>
        <taxon>Glomeraceae</taxon>
        <taxon>Rhizophagus</taxon>
    </lineage>
</organism>
<dbReference type="HOGENOM" id="CLU_1428689_0_0_1"/>
<dbReference type="SUPFAM" id="SSF48264">
    <property type="entry name" value="Cytochrome P450"/>
    <property type="match status" value="1"/>
</dbReference>
<gene>
    <name evidence="1" type="ORF">GLOINDRAFT_24888</name>
</gene>
<dbReference type="Pfam" id="PF00067">
    <property type="entry name" value="p450"/>
    <property type="match status" value="1"/>
</dbReference>
<accession>U9U4C8</accession>
<dbReference type="GO" id="GO:0004497">
    <property type="term" value="F:monooxygenase activity"/>
    <property type="evidence" value="ECO:0007669"/>
    <property type="project" value="InterPro"/>
</dbReference>
<dbReference type="GO" id="GO:0020037">
    <property type="term" value="F:heme binding"/>
    <property type="evidence" value="ECO:0007669"/>
    <property type="project" value="InterPro"/>
</dbReference>
<dbReference type="GO" id="GO:0016705">
    <property type="term" value="F:oxidoreductase activity, acting on paired donors, with incorporation or reduction of molecular oxygen"/>
    <property type="evidence" value="ECO:0007669"/>
    <property type="project" value="InterPro"/>
</dbReference>
<proteinExistence type="predicted"/>
<dbReference type="InterPro" id="IPR036396">
    <property type="entry name" value="Cyt_P450_sf"/>
</dbReference>
<name>U9U4C8_RHIID</name>
<evidence type="ECO:0000313" key="1">
    <source>
        <dbReference type="EMBL" id="ESA14507.1"/>
    </source>
</evidence>
<protein>
    <submittedName>
        <fullName evidence="1">Uncharacterized protein</fullName>
    </submittedName>
</protein>
<reference evidence="1" key="1">
    <citation type="submission" date="2013-07" db="EMBL/GenBank/DDBJ databases">
        <title>The genome of an arbuscular mycorrhizal fungus provides insights into the evolution of the oldest plant symbiosis.</title>
        <authorList>
            <consortium name="DOE Joint Genome Institute"/>
            <person name="Tisserant E."/>
            <person name="Malbreil M."/>
            <person name="Kuo A."/>
            <person name="Kohler A."/>
            <person name="Symeonidi A."/>
            <person name="Balestrini R."/>
            <person name="Charron P."/>
            <person name="Duensing N."/>
            <person name="Frei-dit-Frey N."/>
            <person name="Gianinazzi-Pearson V."/>
            <person name="Gilbert B."/>
            <person name="Handa Y."/>
            <person name="Hijri M."/>
            <person name="Kaul R."/>
            <person name="Kawaguchi M."/>
            <person name="Krajinski F."/>
            <person name="Lammers P."/>
            <person name="Lapierre D."/>
            <person name="Masclaux F.G."/>
            <person name="Murat C."/>
            <person name="Morin E."/>
            <person name="Ndikumana S."/>
            <person name="Pagni M."/>
            <person name="Petitpierre D."/>
            <person name="Requena N."/>
            <person name="Rosikiewicz P."/>
            <person name="Riley R."/>
            <person name="Saito K."/>
            <person name="San Clemente H."/>
            <person name="Shapiro H."/>
            <person name="van Tuinen D."/>
            <person name="Becard G."/>
            <person name="Bonfante P."/>
            <person name="Paszkowski U."/>
            <person name="Shachar-Hill Y."/>
            <person name="Young J.P."/>
            <person name="Sanders I.R."/>
            <person name="Henrissat B."/>
            <person name="Rensing S.A."/>
            <person name="Grigoriev I.V."/>
            <person name="Corradi N."/>
            <person name="Roux C."/>
            <person name="Martin F."/>
        </authorList>
    </citation>
    <scope>NUCLEOTIDE SEQUENCE</scope>
    <source>
        <strain evidence="1">DAOM 197198</strain>
    </source>
</reference>